<reference evidence="1" key="1">
    <citation type="submission" date="2021-01" db="EMBL/GenBank/DDBJ databases">
        <authorList>
            <person name="Kaushik A."/>
        </authorList>
    </citation>
    <scope>NUCLEOTIDE SEQUENCE</scope>
    <source>
        <strain evidence="1">AG3-T5</strain>
    </source>
</reference>
<dbReference type="EMBL" id="CAJMWW010000075">
    <property type="protein sequence ID" value="CAE6420887.1"/>
    <property type="molecule type" value="Genomic_DNA"/>
</dbReference>
<gene>
    <name evidence="1" type="ORF">RDB_LOCUS45003</name>
</gene>
<name>A0A8H3AGR0_9AGAM</name>
<dbReference type="AlphaFoldDB" id="A0A8H3AGR0"/>
<organism evidence="1 2">
    <name type="scientific">Rhizoctonia solani</name>
    <dbReference type="NCBI Taxonomy" id="456999"/>
    <lineage>
        <taxon>Eukaryota</taxon>
        <taxon>Fungi</taxon>
        <taxon>Dikarya</taxon>
        <taxon>Basidiomycota</taxon>
        <taxon>Agaricomycotina</taxon>
        <taxon>Agaricomycetes</taxon>
        <taxon>Cantharellales</taxon>
        <taxon>Ceratobasidiaceae</taxon>
        <taxon>Rhizoctonia</taxon>
    </lineage>
</organism>
<accession>A0A8H3AGR0</accession>
<evidence type="ECO:0000313" key="1">
    <source>
        <dbReference type="EMBL" id="CAE6420887.1"/>
    </source>
</evidence>
<evidence type="ECO:0008006" key="3">
    <source>
        <dbReference type="Google" id="ProtNLM"/>
    </source>
</evidence>
<evidence type="ECO:0000313" key="2">
    <source>
        <dbReference type="Proteomes" id="UP000663841"/>
    </source>
</evidence>
<protein>
    <recommendedName>
        <fullName evidence="3">F-box domain-containing protein</fullName>
    </recommendedName>
</protein>
<comment type="caution">
    <text evidence="1">The sequence shown here is derived from an EMBL/GenBank/DDBJ whole genome shotgun (WGS) entry which is preliminary data.</text>
</comment>
<dbReference type="Proteomes" id="UP000663841">
    <property type="component" value="Unassembled WGS sequence"/>
</dbReference>
<proteinExistence type="predicted"/>
<sequence length="323" mass="35467">MNDLRTLPPELLLVIFGAACDDDGATARSLVLVSRSFHFLALPFIYRVLALHGSDQLTTLLERFEREPDFASLVEHVLVADPGPGPECLAFENALRTLWGFIAPTVKSLALSIHPRNEDAQKAFQTVFDTPFPYLTDLTLCGEHPIPAGASLRFPSLRRFHTAGLAKRNPASFFTPLTVACPRLSHIRVSMGSESNITHAVSAALGLPGARTDSEKMCLDRVLNSGGSEREGTYVPFPVLPSGLVSLVVKPVAPPMSLFAGNTSQFYRQYIKQLEELVPACPRGKMKLLPAFKRAMWDAEVYDAAEMRRDWMDAMRGGLGAWA</sequence>